<name>A0ABQ0HW41_GORRU</name>
<sequence>MTFVDRHVGPDPDETQRMLSVIGVSSLDELAHRVIPAVIADELDSNVLGALPQPQGEHEVLAELSGLAARNTVARSMIGLGYYDTHTPGVILRNVLENPAWYTAYTPYQPEISQGRL</sequence>
<dbReference type="SUPFAM" id="SSF53383">
    <property type="entry name" value="PLP-dependent transferases"/>
    <property type="match status" value="1"/>
</dbReference>
<comment type="caution">
    <text evidence="3">The sequence shown here is derived from an EMBL/GenBank/DDBJ whole genome shotgun (WGS) entry which is preliminary data.</text>
</comment>
<evidence type="ECO:0000313" key="3">
    <source>
        <dbReference type="EMBL" id="GAB86499.1"/>
    </source>
</evidence>
<dbReference type="Proteomes" id="UP000010744">
    <property type="component" value="Unassembled WGS sequence"/>
</dbReference>
<dbReference type="InterPro" id="IPR049315">
    <property type="entry name" value="GDC-P_N"/>
</dbReference>
<evidence type="ECO:0000259" key="2">
    <source>
        <dbReference type="Pfam" id="PF02347"/>
    </source>
</evidence>
<dbReference type="InterPro" id="IPR015424">
    <property type="entry name" value="PyrdxlP-dep_Trfase"/>
</dbReference>
<evidence type="ECO:0000313" key="4">
    <source>
        <dbReference type="Proteomes" id="UP000010744"/>
    </source>
</evidence>
<dbReference type="InterPro" id="IPR015421">
    <property type="entry name" value="PyrdxlP-dep_Trfase_major"/>
</dbReference>
<organism evidence="3 4">
    <name type="scientific">Gordonia rubripertincta NBRC 101908</name>
    <dbReference type="NCBI Taxonomy" id="1077975"/>
    <lineage>
        <taxon>Bacteria</taxon>
        <taxon>Bacillati</taxon>
        <taxon>Actinomycetota</taxon>
        <taxon>Actinomycetes</taxon>
        <taxon>Mycobacteriales</taxon>
        <taxon>Gordoniaceae</taxon>
        <taxon>Gordonia</taxon>
    </lineage>
</organism>
<accession>A0ABQ0HW41</accession>
<dbReference type="EMBL" id="BAHB01000075">
    <property type="protein sequence ID" value="GAB86499.1"/>
    <property type="molecule type" value="Genomic_DNA"/>
</dbReference>
<dbReference type="PANTHER" id="PTHR42806">
    <property type="entry name" value="GLYCINE CLEAVAGE SYSTEM P-PROTEIN"/>
    <property type="match status" value="1"/>
</dbReference>
<dbReference type="PANTHER" id="PTHR42806:SF1">
    <property type="entry name" value="GLYCINE DEHYDROGENASE (DECARBOXYLATING)"/>
    <property type="match status" value="1"/>
</dbReference>
<proteinExistence type="predicted"/>
<reference evidence="3 4" key="1">
    <citation type="submission" date="2012-08" db="EMBL/GenBank/DDBJ databases">
        <title>Whole genome shotgun sequence of Gordonia rubripertincta NBRC 101908.</title>
        <authorList>
            <person name="Takarada H."/>
            <person name="Hosoyama A."/>
            <person name="Tsuchikane K."/>
            <person name="Katsumata H."/>
            <person name="Baba S."/>
            <person name="Ohji S."/>
            <person name="Yamazaki S."/>
            <person name="Fujita N."/>
        </authorList>
    </citation>
    <scope>NUCLEOTIDE SEQUENCE [LARGE SCALE GENOMIC DNA]</scope>
    <source>
        <strain evidence="3 4">NBRC 101908</strain>
    </source>
</reference>
<gene>
    <name evidence="3" type="primary">gcvP</name>
    <name evidence="3" type="ORF">GORBP_075_00010</name>
</gene>
<evidence type="ECO:0000256" key="1">
    <source>
        <dbReference type="ARBA" id="ARBA00023002"/>
    </source>
</evidence>
<feature type="non-terminal residue" evidence="3">
    <location>
        <position position="117"/>
    </location>
</feature>
<protein>
    <submittedName>
        <fullName evidence="3">Glycine dehydrogenase</fullName>
    </submittedName>
</protein>
<keyword evidence="1" id="KW-0560">Oxidoreductase</keyword>
<keyword evidence="4" id="KW-1185">Reference proteome</keyword>
<dbReference type="Gene3D" id="3.40.640.10">
    <property type="entry name" value="Type I PLP-dependent aspartate aminotransferase-like (Major domain)"/>
    <property type="match status" value="1"/>
</dbReference>
<dbReference type="Pfam" id="PF02347">
    <property type="entry name" value="GDC-P"/>
    <property type="match status" value="1"/>
</dbReference>
<feature type="domain" description="Glycine cleavage system P-protein N-terminal" evidence="2">
    <location>
        <begin position="5"/>
        <end position="117"/>
    </location>
</feature>
<dbReference type="InterPro" id="IPR023010">
    <property type="entry name" value="GcvPA"/>
</dbReference>